<evidence type="ECO:0008006" key="5">
    <source>
        <dbReference type="Google" id="ProtNLM"/>
    </source>
</evidence>
<evidence type="ECO:0000313" key="3">
    <source>
        <dbReference type="EMBL" id="RDX63104.1"/>
    </source>
</evidence>
<comment type="caution">
    <text evidence="3">The sequence shown here is derived from an EMBL/GenBank/DDBJ whole genome shotgun (WGS) entry which is preliminary data.</text>
</comment>
<evidence type="ECO:0000313" key="4">
    <source>
        <dbReference type="Proteomes" id="UP000257109"/>
    </source>
</evidence>
<feature type="transmembrane region" description="Helical" evidence="2">
    <location>
        <begin position="20"/>
        <end position="37"/>
    </location>
</feature>
<keyword evidence="2" id="KW-0472">Membrane</keyword>
<feature type="compositionally biased region" description="Polar residues" evidence="1">
    <location>
        <begin position="405"/>
        <end position="414"/>
    </location>
</feature>
<feature type="region of interest" description="Disordered" evidence="1">
    <location>
        <begin position="319"/>
        <end position="363"/>
    </location>
</feature>
<feature type="compositionally biased region" description="Polar residues" evidence="1">
    <location>
        <begin position="485"/>
        <end position="494"/>
    </location>
</feature>
<feature type="compositionally biased region" description="Basic and acidic residues" evidence="1">
    <location>
        <begin position="199"/>
        <end position="254"/>
    </location>
</feature>
<dbReference type="PANTHER" id="PTHR33700">
    <property type="entry name" value="MYB-LIKE PROTEIN X"/>
    <property type="match status" value="1"/>
</dbReference>
<keyword evidence="2" id="KW-1133">Transmembrane helix</keyword>
<dbReference type="Proteomes" id="UP000257109">
    <property type="component" value="Unassembled WGS sequence"/>
</dbReference>
<evidence type="ECO:0000256" key="2">
    <source>
        <dbReference type="SAM" id="Phobius"/>
    </source>
</evidence>
<proteinExistence type="predicted"/>
<feature type="compositionally biased region" description="Basic and acidic residues" evidence="1">
    <location>
        <begin position="340"/>
        <end position="360"/>
    </location>
</feature>
<keyword evidence="4" id="KW-1185">Reference proteome</keyword>
<dbReference type="PANTHER" id="PTHR33700:SF22">
    <property type="entry name" value="PROTEIN, PUTATIVE-RELATED"/>
    <property type="match status" value="1"/>
</dbReference>
<feature type="non-terminal residue" evidence="3">
    <location>
        <position position="1"/>
    </location>
</feature>
<feature type="region of interest" description="Disordered" evidence="1">
    <location>
        <begin position="63"/>
        <end position="290"/>
    </location>
</feature>
<protein>
    <recommendedName>
        <fullName evidence="5">Myb-like protein X</fullName>
    </recommendedName>
</protein>
<feature type="compositionally biased region" description="Basic and acidic residues" evidence="1">
    <location>
        <begin position="416"/>
        <end position="426"/>
    </location>
</feature>
<accession>A0A371EAT9</accession>
<feature type="compositionally biased region" description="Basic and acidic residues" evidence="1">
    <location>
        <begin position="86"/>
        <end position="95"/>
    </location>
</feature>
<gene>
    <name evidence="3" type="ORF">CR513_58504</name>
</gene>
<feature type="region of interest" description="Disordered" evidence="1">
    <location>
        <begin position="451"/>
        <end position="494"/>
    </location>
</feature>
<feature type="compositionally biased region" description="Basic and acidic residues" evidence="1">
    <location>
        <begin position="106"/>
        <end position="132"/>
    </location>
</feature>
<evidence type="ECO:0000256" key="1">
    <source>
        <dbReference type="SAM" id="MobiDB-lite"/>
    </source>
</evidence>
<feature type="region of interest" description="Disordered" evidence="1">
    <location>
        <begin position="399"/>
        <end position="429"/>
    </location>
</feature>
<feature type="compositionally biased region" description="Basic and acidic residues" evidence="1">
    <location>
        <begin position="140"/>
        <end position="186"/>
    </location>
</feature>
<dbReference type="OrthoDB" id="1928179at2759"/>
<keyword evidence="2" id="KW-0812">Transmembrane</keyword>
<organism evidence="3 4">
    <name type="scientific">Mucuna pruriens</name>
    <name type="common">Velvet bean</name>
    <name type="synonym">Dolichos pruriens</name>
    <dbReference type="NCBI Taxonomy" id="157652"/>
    <lineage>
        <taxon>Eukaryota</taxon>
        <taxon>Viridiplantae</taxon>
        <taxon>Streptophyta</taxon>
        <taxon>Embryophyta</taxon>
        <taxon>Tracheophyta</taxon>
        <taxon>Spermatophyta</taxon>
        <taxon>Magnoliopsida</taxon>
        <taxon>eudicotyledons</taxon>
        <taxon>Gunneridae</taxon>
        <taxon>Pentapetalae</taxon>
        <taxon>rosids</taxon>
        <taxon>fabids</taxon>
        <taxon>Fabales</taxon>
        <taxon>Fabaceae</taxon>
        <taxon>Papilionoideae</taxon>
        <taxon>50 kb inversion clade</taxon>
        <taxon>NPAAA clade</taxon>
        <taxon>indigoferoid/millettioid clade</taxon>
        <taxon>Phaseoleae</taxon>
        <taxon>Mucuna</taxon>
    </lineage>
</organism>
<name>A0A371EAT9_MUCPR</name>
<feature type="compositionally biased region" description="Basic and acidic residues" evidence="1">
    <location>
        <begin position="459"/>
        <end position="484"/>
    </location>
</feature>
<dbReference type="AlphaFoldDB" id="A0A371EAT9"/>
<dbReference type="EMBL" id="QJKJ01015088">
    <property type="protein sequence ID" value="RDX63104.1"/>
    <property type="molecule type" value="Genomic_DNA"/>
</dbReference>
<reference evidence="3" key="1">
    <citation type="submission" date="2018-05" db="EMBL/GenBank/DDBJ databases">
        <title>Draft genome of Mucuna pruriens seed.</title>
        <authorList>
            <person name="Nnadi N.E."/>
            <person name="Vos R."/>
            <person name="Hasami M.H."/>
            <person name="Devisetty U.K."/>
            <person name="Aguiy J.C."/>
        </authorList>
    </citation>
    <scope>NUCLEOTIDE SEQUENCE [LARGE SCALE GENOMIC DNA]</scope>
    <source>
        <strain evidence="3">JCA_2017</strain>
    </source>
</reference>
<feature type="compositionally biased region" description="Basic and acidic residues" evidence="1">
    <location>
        <begin position="262"/>
        <end position="275"/>
    </location>
</feature>
<sequence>MSKSSSQNSSRCKDFNVKHALQICVVLGVCIWLIYLVQHFHEKRTSYGEDTKTDNEFVKLGRKDHHPYVEQSSIMDVGHEEEEDEKENKYKEQKKTNNVNGMEYEILTHKNEQNNNEEKFEHSWDQVNKDTEENMVTNKESGKNEYKNNKEGEDNKSKLEDNQSKKSGEEKSKTGKEETIEVNEIKNEEDEEIDQNNTEAKEVIKGNHKKEDTKESSATENEREENNEIQESPKDGVKDQDGKGNNDEAREEHYASNVVGLDKSEQTDKREKNEFELESQSQTNDIGVAHLQQDERVLNVTQPKPTQDIDFVVTITNQGNGSENWVDKNNDSQKSFINESNEHNKPSSDDVETLHSHNETDTTSNTTEFFFETLEHSKVANFTFHNTTLKVKGCNLDDATEQDDSTLTNSSKTCKSNKENVNDNDHGGSVNDYDSSILEEKNASLNNIDNVGQVENENIDTRKNEDEAKSELVELQKEKEESTHQSEMVITTLN</sequence>